<dbReference type="NCBIfam" id="TIGR01560">
    <property type="entry name" value="put_DNA_pack"/>
    <property type="match status" value="1"/>
</dbReference>
<reference evidence="1 2" key="1">
    <citation type="submission" date="2020-02" db="EMBL/GenBank/DDBJ databases">
        <title>Genome sequence of strain CCNWXJ40-4.</title>
        <authorList>
            <person name="Gao J."/>
            <person name="Sun J."/>
        </authorList>
    </citation>
    <scope>NUCLEOTIDE SEQUENCE [LARGE SCALE GENOMIC DNA]</scope>
    <source>
        <strain evidence="1 2">CCNWXJ 40-4</strain>
    </source>
</reference>
<dbReference type="RefSeq" id="WP_165027314.1">
    <property type="nucleotide sequence ID" value="NZ_JAAKZF010000010.1"/>
</dbReference>
<sequence>MWTGVSVVTRPTGELITLARLKARLRIDHNDDDGLLADLIKGAIARVDGPSGIGCALMEQTWRKSMDCFPCVIILPGAPIKSIAAITYVDAEGATQTLDSADYRFDLDSEPVRIAPAYGTAWPSTRHVIGAVKIDYRLGETEAANVEQDLIDAVCLIVAHRYENREAVVAESAHELPLGVEWILNEHARGHVAS</sequence>
<proteinExistence type="predicted"/>
<comment type="caution">
    <text evidence="1">The sequence shown here is derived from an EMBL/GenBank/DDBJ whole genome shotgun (WGS) entry which is preliminary data.</text>
</comment>
<dbReference type="Pfam" id="PF05135">
    <property type="entry name" value="Phage_connect_1"/>
    <property type="match status" value="1"/>
</dbReference>
<dbReference type="EMBL" id="JAAKZF010000010">
    <property type="protein sequence ID" value="NGO51618.1"/>
    <property type="molecule type" value="Genomic_DNA"/>
</dbReference>
<dbReference type="InterPro" id="IPR006450">
    <property type="entry name" value="Phage_HK97_gp6-like"/>
</dbReference>
<evidence type="ECO:0008006" key="3">
    <source>
        <dbReference type="Google" id="ProtNLM"/>
    </source>
</evidence>
<dbReference type="AlphaFoldDB" id="A0A6G4WBA6"/>
<dbReference type="Proteomes" id="UP001642900">
    <property type="component" value="Unassembled WGS sequence"/>
</dbReference>
<name>A0A6G4WBA6_9HYPH</name>
<evidence type="ECO:0000313" key="2">
    <source>
        <dbReference type="Proteomes" id="UP001642900"/>
    </source>
</evidence>
<keyword evidence="2" id="KW-1185">Reference proteome</keyword>
<organism evidence="1 2">
    <name type="scientific">Allomesorhizobium camelthorni</name>
    <dbReference type="NCBI Taxonomy" id="475069"/>
    <lineage>
        <taxon>Bacteria</taxon>
        <taxon>Pseudomonadati</taxon>
        <taxon>Pseudomonadota</taxon>
        <taxon>Alphaproteobacteria</taxon>
        <taxon>Hyphomicrobiales</taxon>
        <taxon>Phyllobacteriaceae</taxon>
        <taxon>Allomesorhizobium</taxon>
    </lineage>
</organism>
<dbReference type="CDD" id="cd08054">
    <property type="entry name" value="gp6"/>
    <property type="match status" value="1"/>
</dbReference>
<dbReference type="InterPro" id="IPR011738">
    <property type="entry name" value="Phage_CHP"/>
</dbReference>
<protein>
    <recommendedName>
        <fullName evidence="3">Phage gp6-like head-tail connector protein</fullName>
    </recommendedName>
</protein>
<gene>
    <name evidence="1" type="ORF">G6N73_10580</name>
</gene>
<evidence type="ECO:0000313" key="1">
    <source>
        <dbReference type="EMBL" id="NGO51618.1"/>
    </source>
</evidence>
<dbReference type="Gene3D" id="1.10.3230.30">
    <property type="entry name" value="Phage gp6-like head-tail connector protein"/>
    <property type="match status" value="1"/>
</dbReference>
<dbReference type="InterPro" id="IPR021146">
    <property type="entry name" value="Phage_gp6-like_head-tail"/>
</dbReference>
<dbReference type="NCBIfam" id="TIGR02215">
    <property type="entry name" value="phage_chp_gp8"/>
    <property type="match status" value="1"/>
</dbReference>
<accession>A0A6G4WBA6</accession>